<reference evidence="2 3" key="1">
    <citation type="submission" date="2020-08" db="EMBL/GenBank/DDBJ databases">
        <title>Genomic Encyclopedia of Type Strains, Phase IV (KMG-IV): sequencing the most valuable type-strain genomes for metagenomic binning, comparative biology and taxonomic classification.</title>
        <authorList>
            <person name="Goeker M."/>
        </authorList>
    </citation>
    <scope>NUCLEOTIDE SEQUENCE [LARGE SCALE GENOMIC DNA]</scope>
    <source>
        <strain evidence="2 3">DSM 28538</strain>
    </source>
</reference>
<accession>A0A840NX02</accession>
<dbReference type="Pfam" id="PF00585">
    <property type="entry name" value="Thr_dehydrat_C"/>
    <property type="match status" value="1"/>
</dbReference>
<name>A0A840NX02_9HYPH</name>
<evidence type="ECO:0000313" key="2">
    <source>
        <dbReference type="EMBL" id="MBB5074475.1"/>
    </source>
</evidence>
<dbReference type="InterPro" id="IPR038110">
    <property type="entry name" value="TD_ACT-like_sf"/>
</dbReference>
<sequence>MNQQVALSIDALNSLSPQELRGKKFLLIISGGNFDFERLPDIKERSWRFQGLRQCFIFSFPQHPGALRHFLATLSLDDDIVRFEYLKKIGEKLWFCVDCN</sequence>
<dbReference type="AlphaFoldDB" id="A0A840NX02"/>
<dbReference type="Proteomes" id="UP000561417">
    <property type="component" value="Unassembled WGS sequence"/>
</dbReference>
<dbReference type="InterPro" id="IPR001721">
    <property type="entry name" value="TD_ACT-like"/>
</dbReference>
<feature type="domain" description="ACT-like" evidence="1">
    <location>
        <begin position="45"/>
        <end position="88"/>
    </location>
</feature>
<comment type="caution">
    <text evidence="2">The sequence shown here is derived from an EMBL/GenBank/DDBJ whole genome shotgun (WGS) entry which is preliminary data.</text>
</comment>
<protein>
    <recommendedName>
        <fullName evidence="1">ACT-like domain-containing protein</fullName>
    </recommendedName>
</protein>
<gene>
    <name evidence="2" type="ORF">HNQ69_001626</name>
</gene>
<dbReference type="SUPFAM" id="SSF55021">
    <property type="entry name" value="ACT-like"/>
    <property type="match status" value="1"/>
</dbReference>
<proteinExistence type="predicted"/>
<keyword evidence="3" id="KW-1185">Reference proteome</keyword>
<evidence type="ECO:0000313" key="3">
    <source>
        <dbReference type="Proteomes" id="UP000561417"/>
    </source>
</evidence>
<organism evidence="2 3">
    <name type="scientific">Bartonella callosciuri</name>
    <dbReference type="NCBI Taxonomy" id="686223"/>
    <lineage>
        <taxon>Bacteria</taxon>
        <taxon>Pseudomonadati</taxon>
        <taxon>Pseudomonadota</taxon>
        <taxon>Alphaproteobacteria</taxon>
        <taxon>Hyphomicrobiales</taxon>
        <taxon>Bartonellaceae</taxon>
        <taxon>Bartonella</taxon>
    </lineage>
</organism>
<dbReference type="Gene3D" id="3.40.1020.10">
    <property type="entry name" value="Biosynthetic Threonine Deaminase, Domain 3"/>
    <property type="match status" value="1"/>
</dbReference>
<dbReference type="InterPro" id="IPR045865">
    <property type="entry name" value="ACT-like_dom_sf"/>
</dbReference>
<dbReference type="EMBL" id="JACHIM010000017">
    <property type="protein sequence ID" value="MBB5074475.1"/>
    <property type="molecule type" value="Genomic_DNA"/>
</dbReference>
<evidence type="ECO:0000259" key="1">
    <source>
        <dbReference type="Pfam" id="PF00585"/>
    </source>
</evidence>